<dbReference type="AlphaFoldDB" id="A0A7G9YVB2"/>
<evidence type="ECO:0000256" key="9">
    <source>
        <dbReference type="ARBA" id="ARBA00022989"/>
    </source>
</evidence>
<organism evidence="14">
    <name type="scientific">Candidatus Methanophagaceae archaeon ANME-1 ERB6</name>
    <dbReference type="NCBI Taxonomy" id="2759912"/>
    <lineage>
        <taxon>Archaea</taxon>
        <taxon>Methanobacteriati</taxon>
        <taxon>Methanobacteriota</taxon>
        <taxon>Stenosarchaea group</taxon>
        <taxon>Methanomicrobia</taxon>
        <taxon>Candidatus Methanophagales</taxon>
        <taxon>Candidatus Methanophagaceae</taxon>
    </lineage>
</organism>
<keyword evidence="8" id="KW-0418">Kinase</keyword>
<evidence type="ECO:0000256" key="1">
    <source>
        <dbReference type="ARBA" id="ARBA00000085"/>
    </source>
</evidence>
<dbReference type="Gene3D" id="6.10.340.10">
    <property type="match status" value="1"/>
</dbReference>
<protein>
    <recommendedName>
        <fullName evidence="3">histidine kinase</fullName>
        <ecNumber evidence="3">2.7.13.3</ecNumber>
    </recommendedName>
</protein>
<keyword evidence="9 12" id="KW-1133">Transmembrane helix</keyword>
<comment type="subcellular location">
    <subcellularLocation>
        <location evidence="2">Cell membrane</location>
        <topology evidence="2">Multi-pass membrane protein</topology>
    </subcellularLocation>
</comment>
<dbReference type="Pfam" id="PF02743">
    <property type="entry name" value="dCache_1"/>
    <property type="match status" value="1"/>
</dbReference>
<proteinExistence type="predicted"/>
<dbReference type="EMBL" id="MT631497">
    <property type="protein sequence ID" value="QNO51946.1"/>
    <property type="molecule type" value="Genomic_DNA"/>
</dbReference>
<dbReference type="SUPFAM" id="SSF103190">
    <property type="entry name" value="Sensory domain-like"/>
    <property type="match status" value="1"/>
</dbReference>
<evidence type="ECO:0000256" key="8">
    <source>
        <dbReference type="ARBA" id="ARBA00022777"/>
    </source>
</evidence>
<feature type="domain" description="HAMP" evidence="13">
    <location>
        <begin position="401"/>
        <end position="453"/>
    </location>
</feature>
<feature type="transmembrane region" description="Helical" evidence="12">
    <location>
        <begin position="381"/>
        <end position="399"/>
    </location>
</feature>
<dbReference type="PANTHER" id="PTHR45528">
    <property type="entry name" value="SENSOR HISTIDINE KINASE CPXA"/>
    <property type="match status" value="1"/>
</dbReference>
<evidence type="ECO:0000256" key="7">
    <source>
        <dbReference type="ARBA" id="ARBA00022692"/>
    </source>
</evidence>
<evidence type="ECO:0000256" key="3">
    <source>
        <dbReference type="ARBA" id="ARBA00012438"/>
    </source>
</evidence>
<keyword evidence="5" id="KW-0597">Phosphoprotein</keyword>
<evidence type="ECO:0000256" key="4">
    <source>
        <dbReference type="ARBA" id="ARBA00022475"/>
    </source>
</evidence>
<dbReference type="InterPro" id="IPR033479">
    <property type="entry name" value="dCache_1"/>
</dbReference>
<evidence type="ECO:0000256" key="5">
    <source>
        <dbReference type="ARBA" id="ARBA00022553"/>
    </source>
</evidence>
<gene>
    <name evidence="14" type="ORF">ACBLIHAL_00004</name>
</gene>
<name>A0A7G9YVB2_9EURY</name>
<evidence type="ECO:0000256" key="12">
    <source>
        <dbReference type="SAM" id="Phobius"/>
    </source>
</evidence>
<evidence type="ECO:0000256" key="6">
    <source>
        <dbReference type="ARBA" id="ARBA00022679"/>
    </source>
</evidence>
<evidence type="ECO:0000313" key="14">
    <source>
        <dbReference type="EMBL" id="QNO51946.1"/>
    </source>
</evidence>
<sequence length="523" mass="58526">MMPKIRIGTKILAVFLGLFLVSLILFGYVTLNSIREVGDHCLESSILLGGRAVNDSTTALENQAEAYLLRLAKDQADISNTLFEKVESETNVMTMFASALWSNPPPSRYRRSYSHEEEPDDIYASSVYKLAPGVAVDTVRDELNLSSIMDDIFIPIHANDPNLDLIYIATESGIHRRYPWGTGYHPSYDPRKRGWYQRAVETGKIGWSGLYIGASTHELMVTCSKPVYAPEGELLGVVGADVTLKAMNEDIINTQIGKLGYAFLIDSNGNIVARPGLSVGDKKWDESFETENLLLSDNTELRAIAENMIAGNMGSAKCRFEGGEKYIAYAPFNCTNWSVGIVMPVDEITASTLTTKSKLISATQDTGEYITKKVNTTQNTIIGILIAMIFVVAGCSFLLSRVITNPIKELTKGSEAIGKGDLDCRVEVKTGDELEDLANSLNKMASDLKRYMNELVEKETRIRELEIERLEKYSRNLERKVKMLEIKIDREKTKKAVSKITETEYFKKLREEAMDIREKRRKA</sequence>
<keyword evidence="4" id="KW-1003">Cell membrane</keyword>
<evidence type="ECO:0000259" key="13">
    <source>
        <dbReference type="PROSITE" id="PS50885"/>
    </source>
</evidence>
<keyword evidence="10 12" id="KW-0472">Membrane</keyword>
<dbReference type="CDD" id="cd12912">
    <property type="entry name" value="PDC2_MCP_like"/>
    <property type="match status" value="1"/>
</dbReference>
<evidence type="ECO:0000256" key="2">
    <source>
        <dbReference type="ARBA" id="ARBA00004651"/>
    </source>
</evidence>
<keyword evidence="7 12" id="KW-0812">Transmembrane</keyword>
<dbReference type="SUPFAM" id="SSF158472">
    <property type="entry name" value="HAMP domain-like"/>
    <property type="match status" value="1"/>
</dbReference>
<dbReference type="InterPro" id="IPR050398">
    <property type="entry name" value="HssS/ArlS-like"/>
</dbReference>
<dbReference type="Gene3D" id="3.30.450.20">
    <property type="entry name" value="PAS domain"/>
    <property type="match status" value="1"/>
</dbReference>
<dbReference type="GO" id="GO:0000155">
    <property type="term" value="F:phosphorelay sensor kinase activity"/>
    <property type="evidence" value="ECO:0007669"/>
    <property type="project" value="TreeGrafter"/>
</dbReference>
<dbReference type="EC" id="2.7.13.3" evidence="3"/>
<feature type="coiled-coil region" evidence="11">
    <location>
        <begin position="434"/>
        <end position="494"/>
    </location>
</feature>
<dbReference type="PANTHER" id="PTHR45528:SF10">
    <property type="entry name" value="METHYL-ACCEPTING CHEMOTAXIS PROTEIN"/>
    <property type="match status" value="1"/>
</dbReference>
<dbReference type="PROSITE" id="PS50885">
    <property type="entry name" value="HAMP"/>
    <property type="match status" value="1"/>
</dbReference>
<dbReference type="SMART" id="SM00304">
    <property type="entry name" value="HAMP"/>
    <property type="match status" value="1"/>
</dbReference>
<keyword evidence="11" id="KW-0175">Coiled coil</keyword>
<feature type="transmembrane region" description="Helical" evidence="12">
    <location>
        <begin position="12"/>
        <end position="31"/>
    </location>
</feature>
<dbReference type="Pfam" id="PF00672">
    <property type="entry name" value="HAMP"/>
    <property type="match status" value="1"/>
</dbReference>
<reference evidence="14" key="1">
    <citation type="submission" date="2020-06" db="EMBL/GenBank/DDBJ databases">
        <title>Unique genomic features of the anaerobic methanotrophic archaea.</title>
        <authorList>
            <person name="Chadwick G.L."/>
            <person name="Skennerton C.T."/>
            <person name="Laso-Perez R."/>
            <person name="Leu A.O."/>
            <person name="Speth D.R."/>
            <person name="Yu H."/>
            <person name="Morgan-Lang C."/>
            <person name="Hatzenpichler R."/>
            <person name="Goudeau D."/>
            <person name="Malmstrom R."/>
            <person name="Brazelton W.J."/>
            <person name="Woyke T."/>
            <person name="Hallam S.J."/>
            <person name="Tyson G.W."/>
            <person name="Wegener G."/>
            <person name="Boetius A."/>
            <person name="Orphan V."/>
        </authorList>
    </citation>
    <scope>NUCLEOTIDE SEQUENCE</scope>
</reference>
<accession>A0A7G9YVB2</accession>
<dbReference type="GO" id="GO:0005886">
    <property type="term" value="C:plasma membrane"/>
    <property type="evidence" value="ECO:0007669"/>
    <property type="project" value="UniProtKB-SubCell"/>
</dbReference>
<dbReference type="InterPro" id="IPR029151">
    <property type="entry name" value="Sensor-like_sf"/>
</dbReference>
<evidence type="ECO:0000256" key="10">
    <source>
        <dbReference type="ARBA" id="ARBA00023136"/>
    </source>
</evidence>
<dbReference type="CDD" id="cd18773">
    <property type="entry name" value="PDC1_HK_sensor"/>
    <property type="match status" value="1"/>
</dbReference>
<dbReference type="CDD" id="cd06225">
    <property type="entry name" value="HAMP"/>
    <property type="match status" value="1"/>
</dbReference>
<evidence type="ECO:0000256" key="11">
    <source>
        <dbReference type="SAM" id="Coils"/>
    </source>
</evidence>
<keyword evidence="6" id="KW-0808">Transferase</keyword>
<dbReference type="InterPro" id="IPR003660">
    <property type="entry name" value="HAMP_dom"/>
</dbReference>
<comment type="catalytic activity">
    <reaction evidence="1">
        <text>ATP + protein L-histidine = ADP + protein N-phospho-L-histidine.</text>
        <dbReference type="EC" id="2.7.13.3"/>
    </reaction>
</comment>